<proteinExistence type="predicted"/>
<dbReference type="RefSeq" id="WP_055149844.1">
    <property type="nucleotide sequence ID" value="NZ_CZAW01000008.1"/>
</dbReference>
<evidence type="ECO:0000313" key="1">
    <source>
        <dbReference type="EMBL" id="CUP22695.1"/>
    </source>
</evidence>
<evidence type="ECO:0000313" key="2">
    <source>
        <dbReference type="Proteomes" id="UP000095712"/>
    </source>
</evidence>
<dbReference type="OrthoDB" id="2061894at2"/>
<dbReference type="Proteomes" id="UP000095712">
    <property type="component" value="Unassembled WGS sequence"/>
</dbReference>
<organism evidence="1 2">
    <name type="scientific">Blautia wexlerae</name>
    <dbReference type="NCBI Taxonomy" id="418240"/>
    <lineage>
        <taxon>Bacteria</taxon>
        <taxon>Bacillati</taxon>
        <taxon>Bacillota</taxon>
        <taxon>Clostridia</taxon>
        <taxon>Lachnospirales</taxon>
        <taxon>Lachnospiraceae</taxon>
        <taxon>Blautia</taxon>
    </lineage>
</organism>
<reference evidence="1 2" key="1">
    <citation type="submission" date="2015-09" db="EMBL/GenBank/DDBJ databases">
        <authorList>
            <consortium name="Pathogen Informatics"/>
        </authorList>
    </citation>
    <scope>NUCLEOTIDE SEQUENCE [LARGE SCALE GENOMIC DNA]</scope>
    <source>
        <strain evidence="1 2">2789STDY5834911</strain>
    </source>
</reference>
<dbReference type="AlphaFoldDB" id="A0A174LLP1"/>
<gene>
    <name evidence="1" type="ORF">ERS852523_00938</name>
</gene>
<sequence length="143" mass="16256">MAEKITFNTGAKNYEIVDQDGNELGVFRFIPTDVGILNRYKETAAFFASVGDKIKGEDLEEILPELEKEAGEKIDFLFGAPVSENFFEITHPFTILEDGQTFAEQIITVIGGIIEKELAEREKKQQERIDKYIAKYTKKDEAK</sequence>
<protein>
    <submittedName>
        <fullName evidence="1">Uncharacterized protein</fullName>
    </submittedName>
</protein>
<accession>A0A174LLP1</accession>
<dbReference type="EMBL" id="CZAW01000008">
    <property type="protein sequence ID" value="CUP22695.1"/>
    <property type="molecule type" value="Genomic_DNA"/>
</dbReference>
<name>A0A174LLP1_9FIRM</name>